<keyword evidence="2" id="KW-1185">Reference proteome</keyword>
<dbReference type="Proteomes" id="UP000237271">
    <property type="component" value="Unassembled WGS sequence"/>
</dbReference>
<organism evidence="1 2">
    <name type="scientific">Phytophthora palmivora</name>
    <dbReference type="NCBI Taxonomy" id="4796"/>
    <lineage>
        <taxon>Eukaryota</taxon>
        <taxon>Sar</taxon>
        <taxon>Stramenopiles</taxon>
        <taxon>Oomycota</taxon>
        <taxon>Peronosporomycetes</taxon>
        <taxon>Peronosporales</taxon>
        <taxon>Peronosporaceae</taxon>
        <taxon>Phytophthora</taxon>
    </lineage>
</organism>
<keyword evidence="1" id="KW-0131">Cell cycle</keyword>
<proteinExistence type="predicted"/>
<name>A0A2P4Y9F0_9STRA</name>
<keyword evidence="1" id="KW-0132">Cell division</keyword>
<accession>A0A2P4Y9F0</accession>
<evidence type="ECO:0000313" key="1">
    <source>
        <dbReference type="EMBL" id="POM74438.1"/>
    </source>
</evidence>
<protein>
    <submittedName>
        <fullName evidence="1">Cell division cycle-associated 7-like protein</fullName>
    </submittedName>
</protein>
<comment type="caution">
    <text evidence="1">The sequence shown here is derived from an EMBL/GenBank/DDBJ whole genome shotgun (WGS) entry which is preliminary data.</text>
</comment>
<dbReference type="EMBL" id="NCKW01004869">
    <property type="protein sequence ID" value="POM74438.1"/>
    <property type="molecule type" value="Genomic_DNA"/>
</dbReference>
<dbReference type="AlphaFoldDB" id="A0A2P4Y9F0"/>
<dbReference type="GO" id="GO:0051301">
    <property type="term" value="P:cell division"/>
    <property type="evidence" value="ECO:0007669"/>
    <property type="project" value="UniProtKB-KW"/>
</dbReference>
<sequence>MSLSDHRRTPGISITKYTRARITRSDTPCAIEVTPTRNVTEDDVPPFLQCCPRHGMSTTEISWILSSGPYPATMIRKYQFGYRQHVQYGTQAIFAVSDPDYLSPSCGSACSCNLGGTRSPTARYIPAIRAPLLEYMDQGYLLM</sequence>
<reference evidence="1 2" key="1">
    <citation type="journal article" date="2017" name="Genome Biol. Evol.">
        <title>Phytophthora megakarya and P. palmivora, closely related causal agents of cacao black pod rot, underwent increases in genome sizes and gene numbers by different mechanisms.</title>
        <authorList>
            <person name="Ali S.S."/>
            <person name="Shao J."/>
            <person name="Lary D.J."/>
            <person name="Kronmiller B."/>
            <person name="Shen D."/>
            <person name="Strem M.D."/>
            <person name="Amoako-Attah I."/>
            <person name="Akrofi A.Y."/>
            <person name="Begoude B.A."/>
            <person name="Ten Hoopen G.M."/>
            <person name="Coulibaly K."/>
            <person name="Kebe B.I."/>
            <person name="Melnick R.L."/>
            <person name="Guiltinan M.J."/>
            <person name="Tyler B.M."/>
            <person name="Meinhardt L.W."/>
            <person name="Bailey B.A."/>
        </authorList>
    </citation>
    <scope>NUCLEOTIDE SEQUENCE [LARGE SCALE GENOMIC DNA]</scope>
    <source>
        <strain evidence="2">sbr112.9</strain>
    </source>
</reference>
<evidence type="ECO:0000313" key="2">
    <source>
        <dbReference type="Proteomes" id="UP000237271"/>
    </source>
</evidence>
<gene>
    <name evidence="1" type="ORF">PHPALM_8605</name>
</gene>